<accession>A0ACB7X7A8</accession>
<sequence length="603" mass="66063">MEELCSESKMDEHEGKRRMLKLKPGQICSIEDDINKLFEAIDIRAAGRSRGLLQQVGKDSSWKSAMKRPMRPGSSQASGIGISESVSLKQALRGLCLSQASEMAAMKRLSKQADSSRSSEAGTIKRLYTAVVVEPGESSQLDGGKGNLVEFSLVPEGSTSNLSKTSESGEFPKQELLNQHAQSCTHLVDDPTPKGKITKILPEAEIVPSPTHSGYEISMPKMGWNGRPKLTQSSSISHAKEKLPVLDEIIPTSAEFPVKSLERDKEQNGKLHFASSLSCDDNTSNNGIKSANTSRCMMRPVFMNKNFIKKKTKQDSTSIPCDSGVDHGLGPSTSKMVCEGPNCTPGYGNKEQEKSSPASSSANDGSEVSSIAMDLGPDKRVLSSSFGSRTRAMVSKADEKSRSREKGEFSQSSKSGDLHVLRQKQPNKSFSEQAARFYVAEVLLALESPAAEGVFKDLVKKRGLDSNFMIDSAGTINYHEGNDADPRMRAAAKRRGIQITSLSRPIRPSDFRDFDLILAMDKQNKEDILGALERWNFQENLPADAHKKVRLMCSYCKKHNESEVPDPYYGGPQGFEKVLDLLEDACESLLDSILVENKHISDS</sequence>
<dbReference type="EMBL" id="CM037156">
    <property type="protein sequence ID" value="KAH7836453.1"/>
    <property type="molecule type" value="Genomic_DNA"/>
</dbReference>
<gene>
    <name evidence="1" type="ORF">Vadar_001433</name>
</gene>
<name>A0ACB7X7A8_9ERIC</name>
<evidence type="ECO:0000313" key="2">
    <source>
        <dbReference type="Proteomes" id="UP000828048"/>
    </source>
</evidence>
<protein>
    <submittedName>
        <fullName evidence="1">Uncharacterized protein</fullName>
    </submittedName>
</protein>
<proteinExistence type="predicted"/>
<comment type="caution">
    <text evidence="1">The sequence shown here is derived from an EMBL/GenBank/DDBJ whole genome shotgun (WGS) entry which is preliminary data.</text>
</comment>
<organism evidence="1 2">
    <name type="scientific">Vaccinium darrowii</name>
    <dbReference type="NCBI Taxonomy" id="229202"/>
    <lineage>
        <taxon>Eukaryota</taxon>
        <taxon>Viridiplantae</taxon>
        <taxon>Streptophyta</taxon>
        <taxon>Embryophyta</taxon>
        <taxon>Tracheophyta</taxon>
        <taxon>Spermatophyta</taxon>
        <taxon>Magnoliopsida</taxon>
        <taxon>eudicotyledons</taxon>
        <taxon>Gunneridae</taxon>
        <taxon>Pentapetalae</taxon>
        <taxon>asterids</taxon>
        <taxon>Ericales</taxon>
        <taxon>Ericaceae</taxon>
        <taxon>Vaccinioideae</taxon>
        <taxon>Vaccinieae</taxon>
        <taxon>Vaccinium</taxon>
    </lineage>
</organism>
<reference evidence="1 2" key="1">
    <citation type="journal article" date="2021" name="Hortic Res">
        <title>High-quality reference genome and annotation aids understanding of berry development for evergreen blueberry (Vaccinium darrowii).</title>
        <authorList>
            <person name="Yu J."/>
            <person name="Hulse-Kemp A.M."/>
            <person name="Babiker E."/>
            <person name="Staton M."/>
        </authorList>
    </citation>
    <scope>NUCLEOTIDE SEQUENCE [LARGE SCALE GENOMIC DNA]</scope>
    <source>
        <strain evidence="2">cv. NJ 8807/NJ 8810</strain>
        <tissue evidence="1">Young leaf</tissue>
    </source>
</reference>
<keyword evidence="2" id="KW-1185">Reference proteome</keyword>
<dbReference type="Proteomes" id="UP000828048">
    <property type="component" value="Chromosome 6"/>
</dbReference>
<evidence type="ECO:0000313" key="1">
    <source>
        <dbReference type="EMBL" id="KAH7836453.1"/>
    </source>
</evidence>